<keyword evidence="1" id="KW-0560">Oxidoreductase</keyword>
<dbReference type="GO" id="GO:0051213">
    <property type="term" value="F:dioxygenase activity"/>
    <property type="evidence" value="ECO:0007669"/>
    <property type="project" value="UniProtKB-KW"/>
</dbReference>
<dbReference type="Proteomes" id="UP000519004">
    <property type="component" value="Unassembled WGS sequence"/>
</dbReference>
<evidence type="ECO:0000313" key="2">
    <source>
        <dbReference type="Proteomes" id="UP000519004"/>
    </source>
</evidence>
<dbReference type="SUPFAM" id="SSF54593">
    <property type="entry name" value="Glyoxalase/Bleomycin resistance protein/Dihydroxybiphenyl dioxygenase"/>
    <property type="match status" value="1"/>
</dbReference>
<accession>A0A7W8DEU9</accession>
<keyword evidence="2" id="KW-1185">Reference proteome</keyword>
<dbReference type="EMBL" id="JACHHX010000012">
    <property type="protein sequence ID" value="MBB5015948.1"/>
    <property type="molecule type" value="Genomic_DNA"/>
</dbReference>
<sequence>MTCLHVDLHVTDLEAGIRFYTRTLGSEPCCRDDRRAQWQRCNPCVGLTIATDMPPRLGAL</sequence>
<evidence type="ECO:0000313" key="1">
    <source>
        <dbReference type="EMBL" id="MBB5015948.1"/>
    </source>
</evidence>
<organism evidence="1 2">
    <name type="scientific">Rehaibacterium terrae</name>
    <dbReference type="NCBI Taxonomy" id="1341696"/>
    <lineage>
        <taxon>Bacteria</taxon>
        <taxon>Pseudomonadati</taxon>
        <taxon>Pseudomonadota</taxon>
        <taxon>Gammaproteobacteria</taxon>
        <taxon>Lysobacterales</taxon>
        <taxon>Lysobacteraceae</taxon>
        <taxon>Rehaibacterium</taxon>
    </lineage>
</organism>
<reference evidence="1 2" key="1">
    <citation type="submission" date="2020-08" db="EMBL/GenBank/DDBJ databases">
        <title>Genomic Encyclopedia of Type Strains, Phase IV (KMG-IV): sequencing the most valuable type-strain genomes for metagenomic binning, comparative biology and taxonomic classification.</title>
        <authorList>
            <person name="Goeker M."/>
        </authorList>
    </citation>
    <scope>NUCLEOTIDE SEQUENCE [LARGE SCALE GENOMIC DNA]</scope>
    <source>
        <strain evidence="1 2">DSM 25897</strain>
    </source>
</reference>
<dbReference type="Gene3D" id="3.10.180.10">
    <property type="entry name" value="2,3-Dihydroxybiphenyl 1,2-Dioxygenase, domain 1"/>
    <property type="match status" value="1"/>
</dbReference>
<dbReference type="InterPro" id="IPR029068">
    <property type="entry name" value="Glyas_Bleomycin-R_OHBP_Dase"/>
</dbReference>
<dbReference type="RefSeq" id="WP_246417277.1">
    <property type="nucleotide sequence ID" value="NZ_JACHHX010000012.1"/>
</dbReference>
<comment type="caution">
    <text evidence="1">The sequence shown here is derived from an EMBL/GenBank/DDBJ whole genome shotgun (WGS) entry which is preliminary data.</text>
</comment>
<gene>
    <name evidence="1" type="ORF">HNQ58_001858</name>
</gene>
<name>A0A7W8DEU9_9GAMM</name>
<proteinExistence type="predicted"/>
<dbReference type="AlphaFoldDB" id="A0A7W8DEU9"/>
<protein>
    <submittedName>
        <fullName evidence="1">Catechol-2,3-dioxygenase</fullName>
    </submittedName>
</protein>
<keyword evidence="1" id="KW-0223">Dioxygenase</keyword>